<name>A0A443SJ48_9ACAR</name>
<dbReference type="PRINTS" id="PR00449">
    <property type="entry name" value="RASTRNSFRMNG"/>
</dbReference>
<dbReference type="SMART" id="SM00175">
    <property type="entry name" value="RAB"/>
    <property type="match status" value="1"/>
</dbReference>
<protein>
    <submittedName>
        <fullName evidence="10">GTP-binding protein Rhes-like protein</fullName>
    </submittedName>
</protein>
<dbReference type="InterPro" id="IPR027417">
    <property type="entry name" value="P-loop_NTPase"/>
</dbReference>
<comment type="subcellular location">
    <subcellularLocation>
        <location evidence="1">Cell membrane</location>
        <topology evidence="1">Lipid-anchor</topology>
    </subcellularLocation>
</comment>
<dbReference type="GO" id="GO:0005525">
    <property type="term" value="F:GTP binding"/>
    <property type="evidence" value="ECO:0007669"/>
    <property type="project" value="UniProtKB-KW"/>
</dbReference>
<comment type="similarity">
    <text evidence="9">Belongs to the small GTPase superfamily. RasD family.</text>
</comment>
<keyword evidence="7" id="KW-0449">Lipoprotein</keyword>
<dbReference type="GO" id="GO:0005886">
    <property type="term" value="C:plasma membrane"/>
    <property type="evidence" value="ECO:0007669"/>
    <property type="project" value="UniProtKB-SubCell"/>
</dbReference>
<keyword evidence="8" id="KW-0636">Prenylation</keyword>
<keyword evidence="4" id="KW-0547">Nucleotide-binding</keyword>
<dbReference type="AlphaFoldDB" id="A0A443SJ48"/>
<accession>A0A443SJ48</accession>
<dbReference type="PROSITE" id="PS51421">
    <property type="entry name" value="RAS"/>
    <property type="match status" value="1"/>
</dbReference>
<dbReference type="SMART" id="SM00174">
    <property type="entry name" value="RHO"/>
    <property type="match status" value="1"/>
</dbReference>
<dbReference type="InterPro" id="IPR001806">
    <property type="entry name" value="Small_GTPase"/>
</dbReference>
<dbReference type="InterPro" id="IPR052236">
    <property type="entry name" value="Small_GTPase_RasD"/>
</dbReference>
<keyword evidence="5" id="KW-0342">GTP-binding</keyword>
<evidence type="ECO:0000256" key="8">
    <source>
        <dbReference type="ARBA" id="ARBA00023289"/>
    </source>
</evidence>
<dbReference type="GO" id="GO:0003924">
    <property type="term" value="F:GTPase activity"/>
    <property type="evidence" value="ECO:0007669"/>
    <property type="project" value="InterPro"/>
</dbReference>
<keyword evidence="6" id="KW-0472">Membrane</keyword>
<evidence type="ECO:0000256" key="5">
    <source>
        <dbReference type="ARBA" id="ARBA00023134"/>
    </source>
</evidence>
<dbReference type="OrthoDB" id="265044at2759"/>
<dbReference type="InterPro" id="IPR005225">
    <property type="entry name" value="Small_GTP-bd"/>
</dbReference>
<evidence type="ECO:0000256" key="3">
    <source>
        <dbReference type="ARBA" id="ARBA00022481"/>
    </source>
</evidence>
<evidence type="ECO:0000256" key="2">
    <source>
        <dbReference type="ARBA" id="ARBA00022475"/>
    </source>
</evidence>
<evidence type="ECO:0000313" key="11">
    <source>
        <dbReference type="Proteomes" id="UP000288716"/>
    </source>
</evidence>
<evidence type="ECO:0000313" key="10">
    <source>
        <dbReference type="EMBL" id="RWS27554.1"/>
    </source>
</evidence>
<dbReference type="EMBL" id="NCKV01001933">
    <property type="protein sequence ID" value="RWS27554.1"/>
    <property type="molecule type" value="Genomic_DNA"/>
</dbReference>
<evidence type="ECO:0000256" key="1">
    <source>
        <dbReference type="ARBA" id="ARBA00004193"/>
    </source>
</evidence>
<evidence type="ECO:0000256" key="9">
    <source>
        <dbReference type="ARBA" id="ARBA00038061"/>
    </source>
</evidence>
<dbReference type="Gene3D" id="3.40.50.300">
    <property type="entry name" value="P-loop containing nucleotide triphosphate hydrolases"/>
    <property type="match status" value="1"/>
</dbReference>
<keyword evidence="3" id="KW-0488">Methylation</keyword>
<dbReference type="STRING" id="299467.A0A443SJ48"/>
<keyword evidence="2" id="KW-1003">Cell membrane</keyword>
<sequence length="231" mass="25673">MPSNSVDKVPRFGSAVTASDAKLDYKIIIMGAAGVGKTAIVQQFLYEIFPVEHIPTVEELHRAEFELKGTGKLVLDILDTSGTYQFPAMRQLAINNGDAFILVYSIDNADSFEEVRRLKDAINGEWAANGQKVPPIVVAGNKTDVEEKRVVKKELAETVIAIDWEIGFSECSAIRNENVLKIFQKLLVQARTPYALSSNMIKKRRQSLPNYPLVPFKEKEATVKRNSCAVS</sequence>
<dbReference type="PROSITE" id="PS51419">
    <property type="entry name" value="RAB"/>
    <property type="match status" value="1"/>
</dbReference>
<dbReference type="VEuPathDB" id="VectorBase:LDEU004486"/>
<proteinExistence type="inferred from homology"/>
<reference evidence="10 11" key="1">
    <citation type="journal article" date="2018" name="Gigascience">
        <title>Genomes of trombidid mites reveal novel predicted allergens and laterally-transferred genes associated with secondary metabolism.</title>
        <authorList>
            <person name="Dong X."/>
            <person name="Chaisiri K."/>
            <person name="Xia D."/>
            <person name="Armstrong S.D."/>
            <person name="Fang Y."/>
            <person name="Donnelly M.J."/>
            <person name="Kadowaki T."/>
            <person name="McGarry J.W."/>
            <person name="Darby A.C."/>
            <person name="Makepeace B.L."/>
        </authorList>
    </citation>
    <scope>NUCLEOTIDE SEQUENCE [LARGE SCALE GENOMIC DNA]</scope>
    <source>
        <strain evidence="10">UoL-UT</strain>
    </source>
</reference>
<comment type="caution">
    <text evidence="10">The sequence shown here is derived from an EMBL/GenBank/DDBJ whole genome shotgun (WGS) entry which is preliminary data.</text>
</comment>
<dbReference type="SMART" id="SM00173">
    <property type="entry name" value="RAS"/>
    <property type="match status" value="1"/>
</dbReference>
<evidence type="ECO:0000256" key="6">
    <source>
        <dbReference type="ARBA" id="ARBA00023136"/>
    </source>
</evidence>
<evidence type="ECO:0000256" key="7">
    <source>
        <dbReference type="ARBA" id="ARBA00023288"/>
    </source>
</evidence>
<dbReference type="PANTHER" id="PTHR46149">
    <property type="entry name" value="MIP08469P"/>
    <property type="match status" value="1"/>
</dbReference>
<gene>
    <name evidence="10" type="ORF">B4U80_02418</name>
</gene>
<dbReference type="PANTHER" id="PTHR46149:SF7">
    <property type="entry name" value="GTP-BINDING PROTEIN DI-RAS2"/>
    <property type="match status" value="1"/>
</dbReference>
<dbReference type="SUPFAM" id="SSF52540">
    <property type="entry name" value="P-loop containing nucleoside triphosphate hydrolases"/>
    <property type="match status" value="1"/>
</dbReference>
<dbReference type="Pfam" id="PF00071">
    <property type="entry name" value="Ras"/>
    <property type="match status" value="1"/>
</dbReference>
<dbReference type="NCBIfam" id="TIGR00231">
    <property type="entry name" value="small_GTP"/>
    <property type="match status" value="1"/>
</dbReference>
<evidence type="ECO:0000256" key="4">
    <source>
        <dbReference type="ARBA" id="ARBA00022741"/>
    </source>
</evidence>
<organism evidence="10 11">
    <name type="scientific">Leptotrombidium deliense</name>
    <dbReference type="NCBI Taxonomy" id="299467"/>
    <lineage>
        <taxon>Eukaryota</taxon>
        <taxon>Metazoa</taxon>
        <taxon>Ecdysozoa</taxon>
        <taxon>Arthropoda</taxon>
        <taxon>Chelicerata</taxon>
        <taxon>Arachnida</taxon>
        <taxon>Acari</taxon>
        <taxon>Acariformes</taxon>
        <taxon>Trombidiformes</taxon>
        <taxon>Prostigmata</taxon>
        <taxon>Anystina</taxon>
        <taxon>Parasitengona</taxon>
        <taxon>Trombiculoidea</taxon>
        <taxon>Trombiculidae</taxon>
        <taxon>Leptotrombidium</taxon>
    </lineage>
</organism>
<dbReference type="Proteomes" id="UP000288716">
    <property type="component" value="Unassembled WGS sequence"/>
</dbReference>
<dbReference type="FunFam" id="3.40.50.300:FF:000475">
    <property type="entry name" value="GTP-binding protein Rhes"/>
    <property type="match status" value="1"/>
</dbReference>
<keyword evidence="11" id="KW-1185">Reference proteome</keyword>